<feature type="non-terminal residue" evidence="1">
    <location>
        <position position="1"/>
    </location>
</feature>
<evidence type="ECO:0000313" key="1">
    <source>
        <dbReference type="EMBL" id="WMV33316.1"/>
    </source>
</evidence>
<sequence>TPVYESEPVDDQTLKHKCSKLRSKALYDLARLLALATPPPTPIQTVEQAPQVPPAQAPLPWSMNRLKAGGMQTILEEKRLSTYEEMSMRAKQSQTSLSFQVLISDLCRWAGVSFMAKTDVEVTPTSSTDIRRIDA</sequence>
<dbReference type="PANTHER" id="PTHR33180:SF31">
    <property type="entry name" value="POLYPROTEIN PROTEIN"/>
    <property type="match status" value="1"/>
</dbReference>
<protein>
    <submittedName>
        <fullName evidence="1">Uncharacterized protein</fullName>
    </submittedName>
</protein>
<keyword evidence="2" id="KW-1185">Reference proteome</keyword>
<dbReference type="EMBL" id="CP133617">
    <property type="protein sequence ID" value="WMV33316.1"/>
    <property type="molecule type" value="Genomic_DNA"/>
</dbReference>
<dbReference type="Proteomes" id="UP001234989">
    <property type="component" value="Chromosome 6"/>
</dbReference>
<reference evidence="1" key="1">
    <citation type="submission" date="2023-08" db="EMBL/GenBank/DDBJ databases">
        <title>A de novo genome assembly of Solanum verrucosum Schlechtendal, a Mexican diploid species geographically isolated from the other diploid A-genome species in potato relatives.</title>
        <authorList>
            <person name="Hosaka K."/>
        </authorList>
    </citation>
    <scope>NUCLEOTIDE SEQUENCE</scope>
    <source>
        <tissue evidence="1">Young leaves</tissue>
    </source>
</reference>
<accession>A0AAF0R109</accession>
<gene>
    <name evidence="1" type="ORF">MTR67_026701</name>
</gene>
<proteinExistence type="predicted"/>
<dbReference type="AlphaFoldDB" id="A0AAF0R109"/>
<dbReference type="PANTHER" id="PTHR33180">
    <property type="entry name" value="PHOTOSYSTEM II CP43 REACTION CENTER PROTEIN"/>
    <property type="match status" value="1"/>
</dbReference>
<name>A0AAF0R109_SOLVR</name>
<evidence type="ECO:0000313" key="2">
    <source>
        <dbReference type="Proteomes" id="UP001234989"/>
    </source>
</evidence>
<organism evidence="1 2">
    <name type="scientific">Solanum verrucosum</name>
    <dbReference type="NCBI Taxonomy" id="315347"/>
    <lineage>
        <taxon>Eukaryota</taxon>
        <taxon>Viridiplantae</taxon>
        <taxon>Streptophyta</taxon>
        <taxon>Embryophyta</taxon>
        <taxon>Tracheophyta</taxon>
        <taxon>Spermatophyta</taxon>
        <taxon>Magnoliopsida</taxon>
        <taxon>eudicotyledons</taxon>
        <taxon>Gunneridae</taxon>
        <taxon>Pentapetalae</taxon>
        <taxon>asterids</taxon>
        <taxon>lamiids</taxon>
        <taxon>Solanales</taxon>
        <taxon>Solanaceae</taxon>
        <taxon>Solanoideae</taxon>
        <taxon>Solaneae</taxon>
        <taxon>Solanum</taxon>
    </lineage>
</organism>